<organism evidence="8">
    <name type="scientific">Picornavirales sp</name>
    <dbReference type="NCBI Taxonomy" id="1955153"/>
    <lineage>
        <taxon>Viruses</taxon>
        <taxon>Riboviria</taxon>
        <taxon>Orthornavirae</taxon>
        <taxon>Pisuviricota</taxon>
        <taxon>Pisoniviricetes</taxon>
        <taxon>Picornavirales</taxon>
    </lineage>
</organism>
<dbReference type="Pfam" id="PF00680">
    <property type="entry name" value="RdRP_1"/>
    <property type="match status" value="1"/>
</dbReference>
<evidence type="ECO:0000256" key="5">
    <source>
        <dbReference type="ARBA" id="ARBA00022801"/>
    </source>
</evidence>
<dbReference type="GO" id="GO:0016787">
    <property type="term" value="F:hydrolase activity"/>
    <property type="evidence" value="ECO:0007669"/>
    <property type="project" value="UniProtKB-KW"/>
</dbReference>
<evidence type="ECO:0000313" key="8">
    <source>
        <dbReference type="EMBL" id="ATY47705.1"/>
    </source>
</evidence>
<dbReference type="InterPro" id="IPR043128">
    <property type="entry name" value="Rev_trsase/Diguanyl_cyclase"/>
</dbReference>
<keyword evidence="5" id="KW-0378">Hydrolase</keyword>
<dbReference type="Gene3D" id="4.10.880.10">
    <property type="entry name" value="Poliovirus 3D polymerase Domain 1 (Nucleotidyltransferase)"/>
    <property type="match status" value="1"/>
</dbReference>
<reference evidence="8" key="1">
    <citation type="journal article" date="2018" name="Microbiome">
        <title>Comparative analysis of rodent and small mammal viromes to better understand the wildlife origin of emerging infectious diseases.</title>
        <authorList>
            <person name="Wu Z."/>
            <person name="Lu L."/>
            <person name="Du J."/>
            <person name="Yang L."/>
            <person name="Ren X."/>
            <person name="Liu B."/>
            <person name="Jiang J."/>
            <person name="Yang J."/>
            <person name="Dong J."/>
            <person name="Sun L."/>
            <person name="Zhu Y."/>
            <person name="Li Y."/>
            <person name="Zheng D."/>
            <person name="Zhang C."/>
            <person name="Su H."/>
            <person name="Zheng Y."/>
            <person name="Zhou H."/>
            <person name="Zhu G."/>
            <person name="Li H."/>
            <person name="Chmura A."/>
            <person name="Yang F."/>
            <person name="Daszak P."/>
            <person name="Wang J."/>
            <person name="Liu Q."/>
            <person name="Jin Q."/>
        </authorList>
    </citation>
    <scope>NUCLEOTIDE SEQUENCE</scope>
    <source>
        <strain evidence="8">RtNn-PicoV/SAX2016</strain>
    </source>
</reference>
<proteinExistence type="predicted"/>
<dbReference type="GO" id="GO:0000166">
    <property type="term" value="F:nucleotide binding"/>
    <property type="evidence" value="ECO:0007669"/>
    <property type="project" value="UniProtKB-KW"/>
</dbReference>
<keyword evidence="2" id="KW-0808">Transferase</keyword>
<keyword evidence="6" id="KW-0693">Viral RNA replication</keyword>
<dbReference type="InterPro" id="IPR007094">
    <property type="entry name" value="RNA-dir_pol_PSvirus"/>
</dbReference>
<dbReference type="PROSITE" id="PS50507">
    <property type="entry name" value="RDRP_SSRNA_POS"/>
    <property type="match status" value="1"/>
</dbReference>
<evidence type="ECO:0000256" key="3">
    <source>
        <dbReference type="ARBA" id="ARBA00022695"/>
    </source>
</evidence>
<dbReference type="Gene3D" id="1.20.960.20">
    <property type="match status" value="1"/>
</dbReference>
<dbReference type="SUPFAM" id="SSF56672">
    <property type="entry name" value="DNA/RNA polymerases"/>
    <property type="match status" value="1"/>
</dbReference>
<dbReference type="GO" id="GO:0003968">
    <property type="term" value="F:RNA-directed RNA polymerase activity"/>
    <property type="evidence" value="ECO:0007669"/>
    <property type="project" value="UniProtKB-KW"/>
</dbReference>
<evidence type="ECO:0000256" key="6">
    <source>
        <dbReference type="ARBA" id="ARBA00022953"/>
    </source>
</evidence>
<keyword evidence="1" id="KW-0696">RNA-directed RNA polymerase</keyword>
<protein>
    <submittedName>
        <fullName evidence="8">Polyprotein</fullName>
    </submittedName>
</protein>
<keyword evidence="4" id="KW-0547">Nucleotide-binding</keyword>
<evidence type="ECO:0000256" key="2">
    <source>
        <dbReference type="ARBA" id="ARBA00022679"/>
    </source>
</evidence>
<dbReference type="EMBL" id="KY432937">
    <property type="protein sequence ID" value="ATY47705.1"/>
    <property type="molecule type" value="Genomic_RNA"/>
</dbReference>
<evidence type="ECO:0000256" key="4">
    <source>
        <dbReference type="ARBA" id="ARBA00022741"/>
    </source>
</evidence>
<keyword evidence="3" id="KW-0548">Nucleotidyltransferase</keyword>
<evidence type="ECO:0000256" key="1">
    <source>
        <dbReference type="ARBA" id="ARBA00022484"/>
    </source>
</evidence>
<evidence type="ECO:0000259" key="7">
    <source>
        <dbReference type="PROSITE" id="PS50507"/>
    </source>
</evidence>
<feature type="domain" description="RdRp catalytic" evidence="7">
    <location>
        <begin position="221"/>
        <end position="335"/>
    </location>
</feature>
<accession>A0A2H4RDU6</accession>
<dbReference type="GO" id="GO:0003723">
    <property type="term" value="F:RNA binding"/>
    <property type="evidence" value="ECO:0007669"/>
    <property type="project" value="InterPro"/>
</dbReference>
<dbReference type="InterPro" id="IPR001205">
    <property type="entry name" value="RNA-dir_pol_C"/>
</dbReference>
<dbReference type="GO" id="GO:0006351">
    <property type="term" value="P:DNA-templated transcription"/>
    <property type="evidence" value="ECO:0007669"/>
    <property type="project" value="InterPro"/>
</dbReference>
<name>A0A2H4RDU6_9VIRU</name>
<dbReference type="Gene3D" id="3.30.70.270">
    <property type="match status" value="1"/>
</dbReference>
<dbReference type="InterPro" id="IPR043502">
    <property type="entry name" value="DNA/RNA_pol_sf"/>
</dbReference>
<sequence length="454" mass="51910">MKESKDKIHVSSKTKLQPSVWHDVVPGRKEPAALNQRDERLLVDLDTAVLSKYDNKEEPLEITAHMREAIDEYVERVSTILPDDLLEPLTLAEAAYGVENLEGLDLNTSAGYPYVLHGVKKRHVLDPLTRSTDKLRECMDKYGVDLPFVSYLKDELRPLEKIKMGKTRIIECSSMNDTIRMKLMFGRLFQTFHANPGVVTGSAVGCNPDFHWTTFRATMHDEVFAFDYSNFDASLHPVWFECLKLVLKKFGYTDLRPIDHICRSRHIYKNLEYVVEGGMPSGCSGTSIFNSIINNIIIRTLLLDTYRNIDLEQLKMVAYGDDVVATYPYPIDAASLADSGKRYGLKMTPPDKGSDFSTVTWDTVTFLKRRFKPSKSYPFLIHPVFETSEILESLRWTRNPAATQEHVRSLAELAWHSGRTEYTKFVKIVKSTNVGKACILPSYDSLKRMWLDLF</sequence>
<dbReference type="GO" id="GO:0039694">
    <property type="term" value="P:viral RNA genome replication"/>
    <property type="evidence" value="ECO:0007669"/>
    <property type="project" value="InterPro"/>
</dbReference>